<reference evidence="3 4" key="1">
    <citation type="submission" date="2020-04" db="EMBL/GenBank/DDBJ databases">
        <title>Gordonia sp. nov. TBRC 11910.</title>
        <authorList>
            <person name="Suriyachadkun C."/>
        </authorList>
    </citation>
    <scope>NUCLEOTIDE SEQUENCE [LARGE SCALE GENOMIC DNA]</scope>
    <source>
        <strain evidence="3 4">TBRC 11910</strain>
    </source>
</reference>
<proteinExistence type="predicted"/>
<evidence type="ECO:0000259" key="2">
    <source>
        <dbReference type="SMART" id="SM00507"/>
    </source>
</evidence>
<feature type="compositionally biased region" description="Basic and acidic residues" evidence="1">
    <location>
        <begin position="191"/>
        <end position="201"/>
    </location>
</feature>
<name>A0A848KZT5_9ACTN</name>
<evidence type="ECO:0000313" key="3">
    <source>
        <dbReference type="EMBL" id="NMO02345.1"/>
    </source>
</evidence>
<dbReference type="SMART" id="SM00507">
    <property type="entry name" value="HNHc"/>
    <property type="match status" value="1"/>
</dbReference>
<feature type="compositionally biased region" description="Acidic residues" evidence="1">
    <location>
        <begin position="277"/>
        <end position="290"/>
    </location>
</feature>
<keyword evidence="4" id="KW-1185">Reference proteome</keyword>
<organism evidence="3 4">
    <name type="scientific">Gordonia asplenii</name>
    <dbReference type="NCBI Taxonomy" id="2725283"/>
    <lineage>
        <taxon>Bacteria</taxon>
        <taxon>Bacillati</taxon>
        <taxon>Actinomycetota</taxon>
        <taxon>Actinomycetes</taxon>
        <taxon>Mycobacteriales</taxon>
        <taxon>Gordoniaceae</taxon>
        <taxon>Gordonia</taxon>
    </lineage>
</organism>
<dbReference type="AlphaFoldDB" id="A0A848KZT5"/>
<dbReference type="InterPro" id="IPR003615">
    <property type="entry name" value="HNH_nuc"/>
</dbReference>
<feature type="region of interest" description="Disordered" evidence="1">
    <location>
        <begin position="191"/>
        <end position="223"/>
    </location>
</feature>
<sequence length="484" mass="53209">MFDDTEPAVLSDDELSSRVIGYASQIAALTSRFLDHIAEFDVRKIWVGAGIYSTAHWLSWFTGLALRTAQDYVRVARVLQTLPILHDRLATGRLSYSKVRAITRVHDIEAREEELARFAESASAGQIEKLVKSLRTIDRGARGRNAAIDSRCTWKWDADGTLVIAGRLNPVDGARLLAGLVRAEYERTRVEGDPDLPRPVDEAAGTVESGDGEGDVAGGVGIADDDPTSVRRDLWRHVPSNIAPALVGMADLAIDALDMPEMAPGAEILVHEIAEESDDLRDDDASEVASEDATREARLDDGPALDDNQRDEMRCGATVRNIGHHRSRRGPTLWWGKKRRVPNAALVRVVTMRDRSCRHPGCGRTRFLHMHHVKFWSQGGTTDPDNLLLLCSEHHRALHNGAFSIEALGLQQFRFYDASGRVLLDAPQIHAPGGWEPDERVAADGVVPKNGGRLQLGYATEVLYAAWAWKARRATPDVGLASVA</sequence>
<dbReference type="GO" id="GO:0008270">
    <property type="term" value="F:zinc ion binding"/>
    <property type="evidence" value="ECO:0007669"/>
    <property type="project" value="InterPro"/>
</dbReference>
<feature type="region of interest" description="Disordered" evidence="1">
    <location>
        <begin position="277"/>
        <end position="311"/>
    </location>
</feature>
<evidence type="ECO:0000313" key="4">
    <source>
        <dbReference type="Proteomes" id="UP000550729"/>
    </source>
</evidence>
<gene>
    <name evidence="3" type="ORF">HH308_14090</name>
</gene>
<dbReference type="EMBL" id="JABBNB010000013">
    <property type="protein sequence ID" value="NMO02345.1"/>
    <property type="molecule type" value="Genomic_DNA"/>
</dbReference>
<dbReference type="Gene3D" id="1.10.30.50">
    <property type="match status" value="1"/>
</dbReference>
<accession>A0A848KZT5</accession>
<dbReference type="GO" id="GO:0004519">
    <property type="term" value="F:endonuclease activity"/>
    <property type="evidence" value="ECO:0007669"/>
    <property type="project" value="InterPro"/>
</dbReference>
<comment type="caution">
    <text evidence="3">The sequence shown here is derived from an EMBL/GenBank/DDBJ whole genome shotgun (WGS) entry which is preliminary data.</text>
</comment>
<dbReference type="Proteomes" id="UP000550729">
    <property type="component" value="Unassembled WGS sequence"/>
</dbReference>
<dbReference type="InterPro" id="IPR002711">
    <property type="entry name" value="HNH"/>
</dbReference>
<feature type="compositionally biased region" description="Basic and acidic residues" evidence="1">
    <location>
        <begin position="292"/>
        <end position="311"/>
    </location>
</feature>
<dbReference type="GO" id="GO:0003676">
    <property type="term" value="F:nucleic acid binding"/>
    <property type="evidence" value="ECO:0007669"/>
    <property type="project" value="InterPro"/>
</dbReference>
<protein>
    <submittedName>
        <fullName evidence="3">DUF222 domain-containing protein</fullName>
    </submittedName>
</protein>
<dbReference type="Pfam" id="PF01844">
    <property type="entry name" value="HNH"/>
    <property type="match status" value="1"/>
</dbReference>
<feature type="domain" description="HNH nuclease" evidence="2">
    <location>
        <begin position="346"/>
        <end position="396"/>
    </location>
</feature>
<dbReference type="CDD" id="cd00085">
    <property type="entry name" value="HNHc"/>
    <property type="match status" value="1"/>
</dbReference>
<evidence type="ECO:0000256" key="1">
    <source>
        <dbReference type="SAM" id="MobiDB-lite"/>
    </source>
</evidence>